<keyword evidence="11" id="KW-1185">Reference proteome</keyword>
<feature type="binding site" evidence="8">
    <location>
        <position position="11"/>
    </location>
    <ligand>
        <name>substrate</name>
    </ligand>
</feature>
<dbReference type="InterPro" id="IPR001653">
    <property type="entry name" value="DAP_epimerase_DapF"/>
</dbReference>
<feature type="site" description="Could be important to modulate the pK values of the two catalytic cysteine residues" evidence="8">
    <location>
        <position position="154"/>
    </location>
</feature>
<feature type="site" description="Could be important to modulate the pK values of the two catalytic cysteine residues" evidence="8">
    <location>
        <position position="196"/>
    </location>
</feature>
<feature type="binding site" evidence="8">
    <location>
        <begin position="82"/>
        <end position="83"/>
    </location>
    <ligand>
        <name>substrate</name>
    </ligand>
</feature>
<feature type="active site" evidence="9">
    <location>
        <position position="81"/>
    </location>
</feature>
<dbReference type="Gene3D" id="3.10.310.10">
    <property type="entry name" value="Diaminopimelate Epimerase, Chain A, domain 1"/>
    <property type="match status" value="2"/>
</dbReference>
<dbReference type="AlphaFoldDB" id="A0A8J7GTH2"/>
<sequence length="260" mass="27071">MRFAKGHGTGNDFVIVPDVDGALDLSPERVARLCDRRQGIGGDGLLRVVRTAKHPDAADQVGETEWFMDYFNADGSYAEMCGNGVRVFVRYLLDAGLADGPEIPVATRAGIRRARVEGENVTVDMGAPRLLGPSVATLGGVAYPGIGVDMGNPHLVCATDALDALDLTEAPGYDRTLYPTGVNVEFTEGARMRVYERGVGETDSCGTGACAVAVVALRGAAGSTPVRVPGGLLTVTLDGETCWLSGPAVIVASGELAEGF</sequence>
<reference evidence="10" key="1">
    <citation type="submission" date="2020-11" db="EMBL/GenBank/DDBJ databases">
        <title>Sequencing the genomes of 1000 actinobacteria strains.</title>
        <authorList>
            <person name="Klenk H.-P."/>
        </authorList>
    </citation>
    <scope>NUCLEOTIDE SEQUENCE</scope>
    <source>
        <strain evidence="10">DSM 45356</strain>
    </source>
</reference>
<evidence type="ECO:0000256" key="2">
    <source>
        <dbReference type="ARBA" id="ARBA00010219"/>
    </source>
</evidence>
<evidence type="ECO:0000256" key="3">
    <source>
        <dbReference type="ARBA" id="ARBA00013080"/>
    </source>
</evidence>
<organism evidence="10 11">
    <name type="scientific">Longispora fulva</name>
    <dbReference type="NCBI Taxonomy" id="619741"/>
    <lineage>
        <taxon>Bacteria</taxon>
        <taxon>Bacillati</taxon>
        <taxon>Actinomycetota</taxon>
        <taxon>Actinomycetes</taxon>
        <taxon>Micromonosporales</taxon>
        <taxon>Micromonosporaceae</taxon>
        <taxon>Longispora</taxon>
    </lineage>
</organism>
<evidence type="ECO:0000256" key="9">
    <source>
        <dbReference type="PROSITE-ProRule" id="PRU10125"/>
    </source>
</evidence>
<evidence type="ECO:0000256" key="6">
    <source>
        <dbReference type="ARBA" id="ARBA00023235"/>
    </source>
</evidence>
<evidence type="ECO:0000256" key="5">
    <source>
        <dbReference type="ARBA" id="ARBA00023154"/>
    </source>
</evidence>
<feature type="binding site" evidence="8">
    <location>
        <position position="183"/>
    </location>
    <ligand>
        <name>substrate</name>
    </ligand>
</feature>
<gene>
    <name evidence="8" type="primary">dapF</name>
    <name evidence="10" type="ORF">IW245_004267</name>
</gene>
<name>A0A8J7GTH2_9ACTN</name>
<feature type="binding site" evidence="8">
    <location>
        <begin position="196"/>
        <end position="197"/>
    </location>
    <ligand>
        <name>substrate</name>
    </ligand>
</feature>
<dbReference type="EMBL" id="JADOUF010000001">
    <property type="protein sequence ID" value="MBG6138073.1"/>
    <property type="molecule type" value="Genomic_DNA"/>
</dbReference>
<feature type="active site" description="Proton acceptor" evidence="8">
    <location>
        <position position="205"/>
    </location>
</feature>
<protein>
    <recommendedName>
        <fullName evidence="3 8">Diaminopimelate epimerase</fullName>
        <shortName evidence="8">DAP epimerase</shortName>
        <ecNumber evidence="3 8">5.1.1.7</ecNumber>
    </recommendedName>
    <alternativeName>
        <fullName evidence="8">PLP-independent amino acid racemase</fullName>
    </alternativeName>
</protein>
<keyword evidence="8" id="KW-0963">Cytoplasm</keyword>
<keyword evidence="5 8" id="KW-0457">Lysine biosynthesis</keyword>
<evidence type="ECO:0000313" key="11">
    <source>
        <dbReference type="Proteomes" id="UP000622552"/>
    </source>
</evidence>
<dbReference type="RefSeq" id="WP_197004867.1">
    <property type="nucleotide sequence ID" value="NZ_BONS01000017.1"/>
</dbReference>
<comment type="caution">
    <text evidence="8">Lacks conserved residue(s) required for the propagation of feature annotation.</text>
</comment>
<dbReference type="Proteomes" id="UP000622552">
    <property type="component" value="Unassembled WGS sequence"/>
</dbReference>
<dbReference type="InterPro" id="IPR018510">
    <property type="entry name" value="DAP_epimerase_AS"/>
</dbReference>
<keyword evidence="4 8" id="KW-0028">Amino-acid biosynthesis</keyword>
<evidence type="ECO:0000256" key="8">
    <source>
        <dbReference type="HAMAP-Rule" id="MF_00197"/>
    </source>
</evidence>
<dbReference type="EC" id="5.1.1.7" evidence="3 8"/>
<feature type="binding site" evidence="8">
    <location>
        <position position="72"/>
    </location>
    <ligand>
        <name>substrate</name>
    </ligand>
</feature>
<accession>A0A8J7GTH2</accession>
<dbReference type="GO" id="GO:0008837">
    <property type="term" value="F:diaminopimelate epimerase activity"/>
    <property type="evidence" value="ECO:0007669"/>
    <property type="project" value="UniProtKB-UniRule"/>
</dbReference>
<feature type="binding site" evidence="8">
    <location>
        <position position="152"/>
    </location>
    <ligand>
        <name>substrate</name>
    </ligand>
</feature>
<feature type="binding site" evidence="8">
    <location>
        <begin position="206"/>
        <end position="207"/>
    </location>
    <ligand>
        <name>substrate</name>
    </ligand>
</feature>
<comment type="catalytic activity">
    <reaction evidence="7 8">
        <text>(2S,6S)-2,6-diaminopimelate = meso-2,6-diaminopimelate</text>
        <dbReference type="Rhea" id="RHEA:15393"/>
        <dbReference type="ChEBI" id="CHEBI:57609"/>
        <dbReference type="ChEBI" id="CHEBI:57791"/>
        <dbReference type="EC" id="5.1.1.7"/>
    </reaction>
</comment>
<dbReference type="PANTHER" id="PTHR31689:SF0">
    <property type="entry name" value="DIAMINOPIMELATE EPIMERASE"/>
    <property type="match status" value="1"/>
</dbReference>
<evidence type="ECO:0000256" key="1">
    <source>
        <dbReference type="ARBA" id="ARBA00005196"/>
    </source>
</evidence>
<dbReference type="PANTHER" id="PTHR31689">
    <property type="entry name" value="DIAMINOPIMELATE EPIMERASE, CHLOROPLASTIC"/>
    <property type="match status" value="1"/>
</dbReference>
<proteinExistence type="inferred from homology"/>
<comment type="subcellular location">
    <subcellularLocation>
        <location evidence="8">Cytoplasm</location>
    </subcellularLocation>
</comment>
<keyword evidence="6 8" id="KW-0413">Isomerase</keyword>
<dbReference type="UniPathway" id="UPA00034">
    <property type="reaction ID" value="UER00025"/>
</dbReference>
<comment type="similarity">
    <text evidence="2 8">Belongs to the diaminopimelate epimerase family.</text>
</comment>
<dbReference type="GO" id="GO:0009089">
    <property type="term" value="P:lysine biosynthetic process via diaminopimelate"/>
    <property type="evidence" value="ECO:0007669"/>
    <property type="project" value="UniProtKB-UniRule"/>
</dbReference>
<evidence type="ECO:0000256" key="7">
    <source>
        <dbReference type="ARBA" id="ARBA00051712"/>
    </source>
</evidence>
<comment type="subunit">
    <text evidence="8">Homodimer.</text>
</comment>
<dbReference type="SUPFAM" id="SSF54506">
    <property type="entry name" value="Diaminopimelate epimerase-like"/>
    <property type="match status" value="2"/>
</dbReference>
<dbReference type="PROSITE" id="PS01326">
    <property type="entry name" value="DAP_EPIMERASE"/>
    <property type="match status" value="1"/>
</dbReference>
<comment type="function">
    <text evidence="8">Catalyzes the stereoinversion of LL-2,6-diaminopimelate (L,L-DAP) to meso-diaminopimelate (meso-DAP), a precursor of L-lysine and an essential component of the bacterial peptidoglycan.</text>
</comment>
<comment type="pathway">
    <text evidence="1 8">Amino-acid biosynthesis; L-lysine biosynthesis via DAP pathway; DL-2,6-diaminopimelate from LL-2,6-diaminopimelate: step 1/1.</text>
</comment>
<dbReference type="Pfam" id="PF01678">
    <property type="entry name" value="DAP_epimerase"/>
    <property type="match status" value="2"/>
</dbReference>
<evidence type="ECO:0000313" key="10">
    <source>
        <dbReference type="EMBL" id="MBG6138073.1"/>
    </source>
</evidence>
<dbReference type="HAMAP" id="MF_00197">
    <property type="entry name" value="DAP_epimerase"/>
    <property type="match status" value="1"/>
</dbReference>
<dbReference type="GO" id="GO:0005829">
    <property type="term" value="C:cytosol"/>
    <property type="evidence" value="ECO:0007669"/>
    <property type="project" value="TreeGrafter"/>
</dbReference>
<feature type="active site" description="Proton donor" evidence="8">
    <location>
        <position position="81"/>
    </location>
</feature>
<evidence type="ECO:0000256" key="4">
    <source>
        <dbReference type="ARBA" id="ARBA00022605"/>
    </source>
</evidence>
<dbReference type="NCBIfam" id="TIGR00652">
    <property type="entry name" value="DapF"/>
    <property type="match status" value="1"/>
</dbReference>
<comment type="caution">
    <text evidence="10">The sequence shown here is derived from an EMBL/GenBank/DDBJ whole genome shotgun (WGS) entry which is preliminary data.</text>
</comment>